<feature type="transmembrane region" description="Helical" evidence="6">
    <location>
        <begin position="122"/>
        <end position="139"/>
    </location>
</feature>
<evidence type="ECO:0000256" key="6">
    <source>
        <dbReference type="SAM" id="Phobius"/>
    </source>
</evidence>
<accession>A0ABT1HYI8</accession>
<feature type="transmembrane region" description="Helical" evidence="6">
    <location>
        <begin position="23"/>
        <end position="40"/>
    </location>
</feature>
<evidence type="ECO:0000313" key="8">
    <source>
        <dbReference type="EMBL" id="MCP2260594.1"/>
    </source>
</evidence>
<keyword evidence="4 6" id="KW-0472">Membrane</keyword>
<dbReference type="Pfam" id="PF13515">
    <property type="entry name" value="FUSC_2"/>
    <property type="match status" value="1"/>
</dbReference>
<name>A0ABT1HYI8_STRSD</name>
<keyword evidence="2 6" id="KW-0812">Transmembrane</keyword>
<proteinExistence type="predicted"/>
<evidence type="ECO:0000256" key="1">
    <source>
        <dbReference type="ARBA" id="ARBA00004141"/>
    </source>
</evidence>
<feature type="transmembrane region" description="Helical" evidence="6">
    <location>
        <begin position="98"/>
        <end position="116"/>
    </location>
</feature>
<feature type="transmembrane region" description="Helical" evidence="6">
    <location>
        <begin position="369"/>
        <end position="393"/>
    </location>
</feature>
<feature type="transmembrane region" description="Helical" evidence="6">
    <location>
        <begin position="319"/>
        <end position="349"/>
    </location>
</feature>
<feature type="transmembrane region" description="Helical" evidence="6">
    <location>
        <begin position="400"/>
        <end position="419"/>
    </location>
</feature>
<evidence type="ECO:0000256" key="3">
    <source>
        <dbReference type="ARBA" id="ARBA00022989"/>
    </source>
</evidence>
<feature type="coiled-coil region" evidence="5">
    <location>
        <begin position="506"/>
        <end position="543"/>
    </location>
</feature>
<keyword evidence="3 6" id="KW-1133">Transmembrane helix</keyword>
<organism evidence="8 9">
    <name type="scientific">Streptoalloteichus tenebrarius (strain ATCC 17920 / DSM 40477 / JCM 4838 / CBS 697.72 / NBRC 16177 / NCIMB 11028 / NRRL B-12390 / A12253. 1 / ISP 5477)</name>
    <name type="common">Streptomyces tenebrarius</name>
    <dbReference type="NCBI Taxonomy" id="1933"/>
    <lineage>
        <taxon>Bacteria</taxon>
        <taxon>Bacillati</taxon>
        <taxon>Actinomycetota</taxon>
        <taxon>Actinomycetes</taxon>
        <taxon>Pseudonocardiales</taxon>
        <taxon>Pseudonocardiaceae</taxon>
        <taxon>Streptoalloteichus</taxon>
    </lineage>
</organism>
<keyword evidence="5" id="KW-0175">Coiled coil</keyword>
<feature type="transmembrane region" description="Helical" evidence="6">
    <location>
        <begin position="71"/>
        <end position="91"/>
    </location>
</feature>
<evidence type="ECO:0000256" key="5">
    <source>
        <dbReference type="SAM" id="Coils"/>
    </source>
</evidence>
<evidence type="ECO:0000313" key="9">
    <source>
        <dbReference type="Proteomes" id="UP001205311"/>
    </source>
</evidence>
<reference evidence="8 9" key="1">
    <citation type="submission" date="2022-06" db="EMBL/GenBank/DDBJ databases">
        <title>Genomic Encyclopedia of Archaeal and Bacterial Type Strains, Phase II (KMG-II): from individual species to whole genera.</title>
        <authorList>
            <person name="Goeker M."/>
        </authorList>
    </citation>
    <scope>NUCLEOTIDE SEQUENCE [LARGE SCALE GENOMIC DNA]</scope>
    <source>
        <strain evidence="8 9">DSM 40477</strain>
    </source>
</reference>
<feature type="transmembrane region" description="Helical" evidence="6">
    <location>
        <begin position="431"/>
        <end position="454"/>
    </location>
</feature>
<keyword evidence="9" id="KW-1185">Reference proteome</keyword>
<sequence>MVLAVTAAATATAAAFGLAEVTAIAGLGAVFGLMAGVGGPLRSDLRLMAWCGPLLVLALAAGPVVNQVAALAVAVPALAVLVATVVPLLGWRLELAGGAVLAAVVLSSATGIGAGLSVLLRLAVAAVGVGFAVVLRVVFGGRDPSAATRRAVAAALTDREARVLADAVVVWRSDGAPAWLGEALAGAAAMRVARSELESRLGGLPLPLAERMRVVLAEADRVAAQLAVAVRARSSRALPMVDLFTQQADALRNVGVSSDVLRLVDGLAAGLEQVRRGLSDRERGTAEPVPRPRGRQLLVEELRALVTPRSALSRHAARCTLAVLVGALIATWWHSPYASILVMSIFAVLRPMHRDSASVALQRAAGMMLAVGVAAVVGSFTPAPLLVAAFVVLGVVGFAVLQRSHIALTALLTVLVVVLRDVTRTAAVPDLVIGFLTSAAIGATLALAMGYLTLPRPRNSLVDRVRGTVEVVRGLAGVLIEGGAPEAVRSAHALAIRRTRDLVAFIDRVEDEAEEQRRAAKEAAAALDALRIALRELAELRADDRAGVLPALRYARTLLATPDGRPVRAEFHLPEVGPWPAVLAAQVVVAEALTVHRAAVRLEHG</sequence>
<dbReference type="InterPro" id="IPR049453">
    <property type="entry name" value="Memb_transporter_dom"/>
</dbReference>
<comment type="subcellular location">
    <subcellularLocation>
        <location evidence="1">Membrane</location>
        <topology evidence="1">Multi-pass membrane protein</topology>
    </subcellularLocation>
</comment>
<comment type="caution">
    <text evidence="8">The sequence shown here is derived from an EMBL/GenBank/DDBJ whole genome shotgun (WGS) entry which is preliminary data.</text>
</comment>
<dbReference type="EMBL" id="JAMTCP010000029">
    <property type="protein sequence ID" value="MCP2260594.1"/>
    <property type="molecule type" value="Genomic_DNA"/>
</dbReference>
<dbReference type="Proteomes" id="UP001205311">
    <property type="component" value="Unassembled WGS sequence"/>
</dbReference>
<feature type="domain" description="Integral membrane bound transporter" evidence="7">
    <location>
        <begin position="326"/>
        <end position="448"/>
    </location>
</feature>
<protein>
    <submittedName>
        <fullName evidence="8">Membrane protein YccC</fullName>
    </submittedName>
</protein>
<evidence type="ECO:0000256" key="2">
    <source>
        <dbReference type="ARBA" id="ARBA00022692"/>
    </source>
</evidence>
<evidence type="ECO:0000259" key="7">
    <source>
        <dbReference type="Pfam" id="PF13515"/>
    </source>
</evidence>
<evidence type="ECO:0000256" key="4">
    <source>
        <dbReference type="ARBA" id="ARBA00023136"/>
    </source>
</evidence>
<gene>
    <name evidence="8" type="ORF">LX15_004313</name>
</gene>